<protein>
    <submittedName>
        <fullName evidence="1">Uncharacterized protein</fullName>
    </submittedName>
</protein>
<organism evidence="1">
    <name type="scientific">Sesamum calycinum</name>
    <dbReference type="NCBI Taxonomy" id="2727403"/>
    <lineage>
        <taxon>Eukaryota</taxon>
        <taxon>Viridiplantae</taxon>
        <taxon>Streptophyta</taxon>
        <taxon>Embryophyta</taxon>
        <taxon>Tracheophyta</taxon>
        <taxon>Spermatophyta</taxon>
        <taxon>Magnoliopsida</taxon>
        <taxon>eudicotyledons</taxon>
        <taxon>Gunneridae</taxon>
        <taxon>Pentapetalae</taxon>
        <taxon>asterids</taxon>
        <taxon>lamiids</taxon>
        <taxon>Lamiales</taxon>
        <taxon>Pedaliaceae</taxon>
        <taxon>Sesamum</taxon>
    </lineage>
</organism>
<dbReference type="AlphaFoldDB" id="A0AAW2MCQ4"/>
<evidence type="ECO:0000313" key="1">
    <source>
        <dbReference type="EMBL" id="KAL0328251.1"/>
    </source>
</evidence>
<accession>A0AAW2MCQ4</accession>
<dbReference type="EMBL" id="JACGWM010000014">
    <property type="protein sequence ID" value="KAL0328251.1"/>
    <property type="molecule type" value="Genomic_DNA"/>
</dbReference>
<gene>
    <name evidence="1" type="ORF">Scaly_2257700</name>
</gene>
<proteinExistence type="predicted"/>
<sequence length="107" mass="12024">MANTIFHEQTKYLDIDCHIVQNQYKLGFVAPSFVCRKEQLSDIFTKNLLGPSFLKLSSKLAFFSMVPSPTCGGCVGSLLHRQEDHESLQHRHGPVLARLAQQHLDTG</sequence>
<comment type="caution">
    <text evidence="1">The sequence shown here is derived from an EMBL/GenBank/DDBJ whole genome shotgun (WGS) entry which is preliminary data.</text>
</comment>
<name>A0AAW2MCQ4_9LAMI</name>
<reference evidence="1" key="1">
    <citation type="submission" date="2020-06" db="EMBL/GenBank/DDBJ databases">
        <authorList>
            <person name="Li T."/>
            <person name="Hu X."/>
            <person name="Zhang T."/>
            <person name="Song X."/>
            <person name="Zhang H."/>
            <person name="Dai N."/>
            <person name="Sheng W."/>
            <person name="Hou X."/>
            <person name="Wei L."/>
        </authorList>
    </citation>
    <scope>NUCLEOTIDE SEQUENCE</scope>
    <source>
        <strain evidence="1">KEN8</strain>
        <tissue evidence="1">Leaf</tissue>
    </source>
</reference>
<reference evidence="1" key="2">
    <citation type="journal article" date="2024" name="Plant">
        <title>Genomic evolution and insights into agronomic trait innovations of Sesamum species.</title>
        <authorList>
            <person name="Miao H."/>
            <person name="Wang L."/>
            <person name="Qu L."/>
            <person name="Liu H."/>
            <person name="Sun Y."/>
            <person name="Le M."/>
            <person name="Wang Q."/>
            <person name="Wei S."/>
            <person name="Zheng Y."/>
            <person name="Lin W."/>
            <person name="Duan Y."/>
            <person name="Cao H."/>
            <person name="Xiong S."/>
            <person name="Wang X."/>
            <person name="Wei L."/>
            <person name="Li C."/>
            <person name="Ma Q."/>
            <person name="Ju M."/>
            <person name="Zhao R."/>
            <person name="Li G."/>
            <person name="Mu C."/>
            <person name="Tian Q."/>
            <person name="Mei H."/>
            <person name="Zhang T."/>
            <person name="Gao T."/>
            <person name="Zhang H."/>
        </authorList>
    </citation>
    <scope>NUCLEOTIDE SEQUENCE</scope>
    <source>
        <strain evidence="1">KEN8</strain>
    </source>
</reference>